<protein>
    <submittedName>
        <fullName evidence="2">Uncharacterized protein</fullName>
    </submittedName>
</protein>
<dbReference type="AlphaFoldDB" id="A0A413GGW1"/>
<accession>A0A413GGW1</accession>
<gene>
    <name evidence="2" type="ORF">DXA68_24320</name>
</gene>
<evidence type="ECO:0000256" key="1">
    <source>
        <dbReference type="SAM" id="MobiDB-lite"/>
    </source>
</evidence>
<dbReference type="RefSeq" id="WP_117988895.1">
    <property type="nucleotide sequence ID" value="NZ_CABMFG010000109.1"/>
</dbReference>
<reference evidence="2 3" key="1">
    <citation type="submission" date="2018-08" db="EMBL/GenBank/DDBJ databases">
        <title>A genome reference for cultivated species of the human gut microbiota.</title>
        <authorList>
            <person name="Zou Y."/>
            <person name="Xue W."/>
            <person name="Luo G."/>
        </authorList>
    </citation>
    <scope>NUCLEOTIDE SEQUENCE [LARGE SCALE GENOMIC DNA]</scope>
    <source>
        <strain evidence="2 3">OF03-9BH</strain>
    </source>
</reference>
<feature type="region of interest" description="Disordered" evidence="1">
    <location>
        <begin position="162"/>
        <end position="182"/>
    </location>
</feature>
<organism evidence="2 3">
    <name type="scientific">Bacteroides stercorirosoris</name>
    <dbReference type="NCBI Taxonomy" id="871324"/>
    <lineage>
        <taxon>Bacteria</taxon>
        <taxon>Pseudomonadati</taxon>
        <taxon>Bacteroidota</taxon>
        <taxon>Bacteroidia</taxon>
        <taxon>Bacteroidales</taxon>
        <taxon>Bacteroidaceae</taxon>
        <taxon>Bacteroides</taxon>
    </lineage>
</organism>
<feature type="compositionally biased region" description="Polar residues" evidence="1">
    <location>
        <begin position="162"/>
        <end position="173"/>
    </location>
</feature>
<evidence type="ECO:0000313" key="3">
    <source>
        <dbReference type="Proteomes" id="UP000286075"/>
    </source>
</evidence>
<comment type="caution">
    <text evidence="2">The sequence shown here is derived from an EMBL/GenBank/DDBJ whole genome shotgun (WGS) entry which is preliminary data.</text>
</comment>
<dbReference type="OrthoDB" id="1054158at2"/>
<dbReference type="Proteomes" id="UP000286075">
    <property type="component" value="Unassembled WGS sequence"/>
</dbReference>
<name>A0A413GGW1_9BACE</name>
<evidence type="ECO:0000313" key="2">
    <source>
        <dbReference type="EMBL" id="RGX70358.1"/>
    </source>
</evidence>
<dbReference type="EMBL" id="QSCF01000109">
    <property type="protein sequence ID" value="RGX70358.1"/>
    <property type="molecule type" value="Genomic_DNA"/>
</dbReference>
<sequence length="182" mass="19526">MQPHTRLLKLTLNISQGTPELLTDVTATLTGCAATREIGGGEKLTRGEDCELMKAEACELTKAEGDKLTRTAETGDVGSIRPVFTRNGNTLSATHRLLGIAPAVRQQLTLTLHYAEGELQTQVYDLTSFLSGFNRFSPDTADEVFTLTGDLQLQQSLESPGISGTITGWTPGTETDLEAGNK</sequence>
<proteinExistence type="predicted"/>